<dbReference type="EMBL" id="JAQIOY010000007">
    <property type="protein sequence ID" value="MDA7426143.1"/>
    <property type="molecule type" value="Genomic_DNA"/>
</dbReference>
<feature type="signal peptide" evidence="1">
    <location>
        <begin position="1"/>
        <end position="23"/>
    </location>
</feature>
<gene>
    <name evidence="2" type="ORF">PFY00_15515</name>
</gene>
<evidence type="ECO:0000313" key="3">
    <source>
        <dbReference type="Proteomes" id="UP001210720"/>
    </source>
</evidence>
<feature type="chain" id="PRO_5046036264" evidence="1">
    <location>
        <begin position="24"/>
        <end position="262"/>
    </location>
</feature>
<dbReference type="Proteomes" id="UP001210720">
    <property type="component" value="Unassembled WGS sequence"/>
</dbReference>
<name>A0ABT4XW04_9RHOB</name>
<evidence type="ECO:0000313" key="2">
    <source>
        <dbReference type="EMBL" id="MDA7426143.1"/>
    </source>
</evidence>
<keyword evidence="1" id="KW-0732">Signal</keyword>
<keyword evidence="3" id="KW-1185">Reference proteome</keyword>
<protein>
    <submittedName>
        <fullName evidence="2">Uncharacterized protein</fullName>
    </submittedName>
</protein>
<accession>A0ABT4XW04</accession>
<evidence type="ECO:0000256" key="1">
    <source>
        <dbReference type="SAM" id="SignalP"/>
    </source>
</evidence>
<dbReference type="RefSeq" id="WP_271433497.1">
    <property type="nucleotide sequence ID" value="NZ_JAQIOY010000007.1"/>
</dbReference>
<proteinExistence type="predicted"/>
<reference evidence="2 3" key="1">
    <citation type="submission" date="2023-01" db="EMBL/GenBank/DDBJ databases">
        <title>Thalassococcus onchidii sp. nov., isolated from a marine invertebrate from the South China Sea.</title>
        <authorList>
            <person name="Xu S."/>
            <person name="Liu Z."/>
            <person name="Xu Y."/>
        </authorList>
    </citation>
    <scope>NUCLEOTIDE SEQUENCE [LARGE SCALE GENOMIC DNA]</scope>
    <source>
        <strain evidence="2 3">KCTC 32084</strain>
    </source>
</reference>
<organism evidence="2 3">
    <name type="scientific">Thalassococcus lentus</name>
    <dbReference type="NCBI Taxonomy" id="1210524"/>
    <lineage>
        <taxon>Bacteria</taxon>
        <taxon>Pseudomonadati</taxon>
        <taxon>Pseudomonadota</taxon>
        <taxon>Alphaproteobacteria</taxon>
        <taxon>Rhodobacterales</taxon>
        <taxon>Roseobacteraceae</taxon>
        <taxon>Thalassococcus</taxon>
    </lineage>
</organism>
<sequence length="262" mass="28205">MLKTIYAAAAALALLGPAISASANPQQIAKAIGHYESGFGQPGKPAKLDLTTIPYKPAVTRISGCHGLRAGVDKRWPSSASKTKSSVQFKSKLNSDVIDALQPIAPIVDNPVPMIFVTISCDRNKAKFTNLSSFTDRIADSFRKGKKWHGGLHRGSITTKAGRWETVQGARKHKGVWLDSLSAYTFYKDHLVSVTIRAERWPGQAKGKDIAAGRVVQVQGLNGAPLTIKTVGPARTTGKAIFGLRTAEQNRAFIGKFLGTIR</sequence>
<comment type="caution">
    <text evidence="2">The sequence shown here is derived from an EMBL/GenBank/DDBJ whole genome shotgun (WGS) entry which is preliminary data.</text>
</comment>